<dbReference type="Gramene" id="MELO3C031731.2.1">
    <property type="protein sequence ID" value="MELO3C031731.2.1"/>
    <property type="gene ID" value="MELO3C031731.2"/>
</dbReference>
<evidence type="ECO:0000313" key="7">
    <source>
        <dbReference type="EnsemblPlants" id="MELO3C031731.2.1"/>
    </source>
</evidence>
<comment type="similarity">
    <text evidence="1">Belongs to the pyridoxine kinase family.</text>
</comment>
<keyword evidence="3" id="KW-0808">Transferase</keyword>
<evidence type="ECO:0000256" key="5">
    <source>
        <dbReference type="ARBA" id="ARBA00022777"/>
    </source>
</evidence>
<evidence type="ECO:0000256" key="1">
    <source>
        <dbReference type="ARBA" id="ARBA00008805"/>
    </source>
</evidence>
<dbReference type="Gene3D" id="3.40.1190.20">
    <property type="match status" value="1"/>
</dbReference>
<keyword evidence="6" id="KW-0067">ATP-binding</keyword>
<reference evidence="7" key="1">
    <citation type="submission" date="2023-03" db="UniProtKB">
        <authorList>
            <consortium name="EnsemblPlants"/>
        </authorList>
    </citation>
    <scope>IDENTIFICATION</scope>
</reference>
<evidence type="ECO:0000256" key="6">
    <source>
        <dbReference type="ARBA" id="ARBA00022840"/>
    </source>
</evidence>
<dbReference type="InterPro" id="IPR004625">
    <property type="entry name" value="PyrdxlKinase"/>
</dbReference>
<keyword evidence="4" id="KW-0547">Nucleotide-binding</keyword>
<dbReference type="GO" id="GO:0008478">
    <property type="term" value="F:pyridoxal kinase activity"/>
    <property type="evidence" value="ECO:0007669"/>
    <property type="project" value="UniProtKB-EC"/>
</dbReference>
<name>A0A9I9ECP9_CUCME</name>
<sequence length="76" mass="8554">MILLVHSNGYPTFKGQVLNGGQLWDLIEGLEENELLYYTHLLTGYIGSVSFLNTVLEVVDKLRLVNPKLTYGQINS</sequence>
<dbReference type="EnsemblPlants" id="MELO3C031731.2.1">
    <property type="protein sequence ID" value="MELO3C031731.2.1"/>
    <property type="gene ID" value="MELO3C031731.2"/>
</dbReference>
<accession>A0A9I9ECP9</accession>
<organism evidence="7">
    <name type="scientific">Cucumis melo</name>
    <name type="common">Muskmelon</name>
    <dbReference type="NCBI Taxonomy" id="3656"/>
    <lineage>
        <taxon>Eukaryota</taxon>
        <taxon>Viridiplantae</taxon>
        <taxon>Streptophyta</taxon>
        <taxon>Embryophyta</taxon>
        <taxon>Tracheophyta</taxon>
        <taxon>Spermatophyta</taxon>
        <taxon>Magnoliopsida</taxon>
        <taxon>eudicotyledons</taxon>
        <taxon>Gunneridae</taxon>
        <taxon>Pentapetalae</taxon>
        <taxon>rosids</taxon>
        <taxon>fabids</taxon>
        <taxon>Cucurbitales</taxon>
        <taxon>Cucurbitaceae</taxon>
        <taxon>Benincaseae</taxon>
        <taxon>Cucumis</taxon>
    </lineage>
</organism>
<dbReference type="PANTHER" id="PTHR10534">
    <property type="entry name" value="PYRIDOXAL KINASE"/>
    <property type="match status" value="1"/>
</dbReference>
<dbReference type="AlphaFoldDB" id="A0A9I9ECP9"/>
<dbReference type="GO" id="GO:0005524">
    <property type="term" value="F:ATP binding"/>
    <property type="evidence" value="ECO:0007669"/>
    <property type="project" value="UniProtKB-KW"/>
</dbReference>
<proteinExistence type="inferred from homology"/>
<dbReference type="EC" id="2.7.1.35" evidence="2"/>
<keyword evidence="5" id="KW-0418">Kinase</keyword>
<protein>
    <recommendedName>
        <fullName evidence="2">pyridoxal kinase</fullName>
        <ecNumber evidence="2">2.7.1.35</ecNumber>
    </recommendedName>
</protein>
<dbReference type="SUPFAM" id="SSF53613">
    <property type="entry name" value="Ribokinase-like"/>
    <property type="match status" value="1"/>
</dbReference>
<evidence type="ECO:0000256" key="3">
    <source>
        <dbReference type="ARBA" id="ARBA00022679"/>
    </source>
</evidence>
<dbReference type="GO" id="GO:0009443">
    <property type="term" value="P:pyridoxal 5'-phosphate salvage"/>
    <property type="evidence" value="ECO:0007669"/>
    <property type="project" value="InterPro"/>
</dbReference>
<dbReference type="GO" id="GO:0005829">
    <property type="term" value="C:cytosol"/>
    <property type="evidence" value="ECO:0007669"/>
    <property type="project" value="TreeGrafter"/>
</dbReference>
<evidence type="ECO:0000256" key="4">
    <source>
        <dbReference type="ARBA" id="ARBA00022741"/>
    </source>
</evidence>
<dbReference type="InterPro" id="IPR029056">
    <property type="entry name" value="Ribokinase-like"/>
</dbReference>
<evidence type="ECO:0000256" key="2">
    <source>
        <dbReference type="ARBA" id="ARBA00012104"/>
    </source>
</evidence>
<dbReference type="PANTHER" id="PTHR10534:SF2">
    <property type="entry name" value="PYRIDOXAL KINASE"/>
    <property type="match status" value="1"/>
</dbReference>